<sequence length="191" mass="20947">MTTHPHPPSPIQPSPESPPSSSLLSTISAPITSFFKTTISPTPSPTPNPPTNSSSNSKPSNPKNNPPLSPLSPEKTSKSTRENHPPHHLVDTHPHAHTHIEAYYTPSETPIFKRLQKTRLSGTRTKQLLRAASRAYNDPPPPPELGMCCGSSCDPCVNELWKEERDVWRERWGDRRVEGGGVGDGKSALSW</sequence>
<keyword evidence="3" id="KW-1185">Reference proteome</keyword>
<dbReference type="OrthoDB" id="432685at2759"/>
<feature type="compositionally biased region" description="Pro residues" evidence="1">
    <location>
        <begin position="1"/>
        <end position="18"/>
    </location>
</feature>
<accession>S7Z9U7</accession>
<proteinExistence type="predicted"/>
<evidence type="ECO:0000313" key="3">
    <source>
        <dbReference type="Proteomes" id="UP000019376"/>
    </source>
</evidence>
<feature type="compositionally biased region" description="Low complexity" evidence="1">
    <location>
        <begin position="51"/>
        <end position="63"/>
    </location>
</feature>
<dbReference type="Proteomes" id="UP000019376">
    <property type="component" value="Unassembled WGS sequence"/>
</dbReference>
<dbReference type="eggNOG" id="ENOG502SV3I">
    <property type="taxonomic scope" value="Eukaryota"/>
</dbReference>
<feature type="region of interest" description="Disordered" evidence="1">
    <location>
        <begin position="1"/>
        <end position="95"/>
    </location>
</feature>
<name>S7Z9U7_PENO1</name>
<reference evidence="2 3" key="1">
    <citation type="journal article" date="2013" name="PLoS ONE">
        <title>Genomic and secretomic analyses reveal unique features of the lignocellulolytic enzyme system of Penicillium decumbens.</title>
        <authorList>
            <person name="Liu G."/>
            <person name="Zhang L."/>
            <person name="Wei X."/>
            <person name="Zou G."/>
            <person name="Qin Y."/>
            <person name="Ma L."/>
            <person name="Li J."/>
            <person name="Zheng H."/>
            <person name="Wang S."/>
            <person name="Wang C."/>
            <person name="Xun L."/>
            <person name="Zhao G.-P."/>
            <person name="Zhou Z."/>
            <person name="Qu Y."/>
        </authorList>
    </citation>
    <scope>NUCLEOTIDE SEQUENCE [LARGE SCALE GENOMIC DNA]</scope>
    <source>
        <strain evidence="3">114-2 / CGMCC 5302</strain>
    </source>
</reference>
<dbReference type="HOGENOM" id="CLU_1421856_0_0_1"/>
<dbReference type="EMBL" id="KB644410">
    <property type="protein sequence ID" value="EPS27340.1"/>
    <property type="molecule type" value="Genomic_DNA"/>
</dbReference>
<gene>
    <name evidence="2" type="ORF">PDE_02283</name>
</gene>
<feature type="compositionally biased region" description="Basic and acidic residues" evidence="1">
    <location>
        <begin position="75"/>
        <end position="95"/>
    </location>
</feature>
<organism evidence="2 3">
    <name type="scientific">Penicillium oxalicum (strain 114-2 / CGMCC 5302)</name>
    <name type="common">Penicillium decumbens</name>
    <dbReference type="NCBI Taxonomy" id="933388"/>
    <lineage>
        <taxon>Eukaryota</taxon>
        <taxon>Fungi</taxon>
        <taxon>Dikarya</taxon>
        <taxon>Ascomycota</taxon>
        <taxon>Pezizomycotina</taxon>
        <taxon>Eurotiomycetes</taxon>
        <taxon>Eurotiomycetidae</taxon>
        <taxon>Eurotiales</taxon>
        <taxon>Aspergillaceae</taxon>
        <taxon>Penicillium</taxon>
    </lineage>
</organism>
<feature type="compositionally biased region" description="Low complexity" evidence="1">
    <location>
        <begin position="19"/>
        <end position="41"/>
    </location>
</feature>
<dbReference type="AlphaFoldDB" id="S7Z9U7"/>
<evidence type="ECO:0000313" key="2">
    <source>
        <dbReference type="EMBL" id="EPS27340.1"/>
    </source>
</evidence>
<evidence type="ECO:0000256" key="1">
    <source>
        <dbReference type="SAM" id="MobiDB-lite"/>
    </source>
</evidence>
<protein>
    <submittedName>
        <fullName evidence="2">Uncharacterized protein</fullName>
    </submittedName>
</protein>